<dbReference type="RefSeq" id="WP_183998332.1">
    <property type="nucleotide sequence ID" value="NZ_JACIEH010000002.1"/>
</dbReference>
<keyword evidence="1" id="KW-0732">Signal</keyword>
<accession>A0A7W6NWD7</accession>
<evidence type="ECO:0000313" key="2">
    <source>
        <dbReference type="EMBL" id="MBB4099034.1"/>
    </source>
</evidence>
<proteinExistence type="predicted"/>
<reference evidence="2 3" key="1">
    <citation type="submission" date="2020-08" db="EMBL/GenBank/DDBJ databases">
        <title>Genomic Encyclopedia of Type Strains, Phase IV (KMG-IV): sequencing the most valuable type-strain genomes for metagenomic binning, comparative biology and taxonomic classification.</title>
        <authorList>
            <person name="Goeker M."/>
        </authorList>
    </citation>
    <scope>NUCLEOTIDE SEQUENCE [LARGE SCALE GENOMIC DNA]</scope>
    <source>
        <strain evidence="2 3">DSM 101806</strain>
    </source>
</reference>
<comment type="caution">
    <text evidence="2">The sequence shown here is derived from an EMBL/GenBank/DDBJ whole genome shotgun (WGS) entry which is preliminary data.</text>
</comment>
<sequence length="187" mass="19027">MSARLLFGGIAAIALLGCHPVVASGNDQAPANVAEASVAAVPANASAATDGQLVWSQDPGSKCRFVAPKSLTAGPTNWIGECPAGKASGLGVLVRRDGGKATATFYGELRDGVPVIGAINVDGGYVVGKFTGDDLVQGDLEPQVRIDSFNVAAKAARAASARFQAQKNAASARFYADAAKQLDLQVE</sequence>
<dbReference type="EMBL" id="JACIEH010000002">
    <property type="protein sequence ID" value="MBB4099034.1"/>
    <property type="molecule type" value="Genomic_DNA"/>
</dbReference>
<dbReference type="PROSITE" id="PS51257">
    <property type="entry name" value="PROKAR_LIPOPROTEIN"/>
    <property type="match status" value="1"/>
</dbReference>
<evidence type="ECO:0000256" key="1">
    <source>
        <dbReference type="SAM" id="SignalP"/>
    </source>
</evidence>
<feature type="chain" id="PRO_5030617735" evidence="1">
    <location>
        <begin position="24"/>
        <end position="187"/>
    </location>
</feature>
<evidence type="ECO:0000313" key="3">
    <source>
        <dbReference type="Proteomes" id="UP000557392"/>
    </source>
</evidence>
<feature type="signal peptide" evidence="1">
    <location>
        <begin position="1"/>
        <end position="23"/>
    </location>
</feature>
<name>A0A7W6NWD7_9SPHN</name>
<organism evidence="2 3">
    <name type="scientific">Sphingomonas kyeonggiensis</name>
    <dbReference type="NCBI Taxonomy" id="1268553"/>
    <lineage>
        <taxon>Bacteria</taxon>
        <taxon>Pseudomonadati</taxon>
        <taxon>Pseudomonadota</taxon>
        <taxon>Alphaproteobacteria</taxon>
        <taxon>Sphingomonadales</taxon>
        <taxon>Sphingomonadaceae</taxon>
        <taxon>Sphingomonas</taxon>
    </lineage>
</organism>
<gene>
    <name evidence="2" type="ORF">GGR46_002598</name>
</gene>
<dbReference type="AlphaFoldDB" id="A0A7W6NWD7"/>
<dbReference type="Proteomes" id="UP000557392">
    <property type="component" value="Unassembled WGS sequence"/>
</dbReference>
<keyword evidence="3" id="KW-1185">Reference proteome</keyword>
<protein>
    <submittedName>
        <fullName evidence="2">Uncharacterized protein</fullName>
    </submittedName>
</protein>